<dbReference type="EMBL" id="JACXZS010000009">
    <property type="protein sequence ID" value="MBD3942794.1"/>
    <property type="molecule type" value="Genomic_DNA"/>
</dbReference>
<protein>
    <submittedName>
        <fullName evidence="4">Aldolase</fullName>
    </submittedName>
</protein>
<accession>A0ABR8NRK3</accession>
<dbReference type="InterPro" id="IPR040442">
    <property type="entry name" value="Pyrv_kinase-like_dom_sf"/>
</dbReference>
<dbReference type="InterPro" id="IPR015813">
    <property type="entry name" value="Pyrv/PenolPyrv_kinase-like_dom"/>
</dbReference>
<evidence type="ECO:0000313" key="4">
    <source>
        <dbReference type="EMBL" id="MBD3942794.1"/>
    </source>
</evidence>
<keyword evidence="2" id="KW-0479">Metal-binding</keyword>
<comment type="cofactor">
    <cofactor evidence="1">
        <name>Mg(2+)</name>
        <dbReference type="ChEBI" id="CHEBI:18420"/>
    </cofactor>
</comment>
<evidence type="ECO:0000313" key="5">
    <source>
        <dbReference type="Proteomes" id="UP000598426"/>
    </source>
</evidence>
<dbReference type="PANTHER" id="PTHR32308:SF10">
    <property type="entry name" value="CITRATE LYASE SUBUNIT BETA"/>
    <property type="match status" value="1"/>
</dbReference>
<gene>
    <name evidence="4" type="ORF">IF188_13920</name>
</gene>
<proteinExistence type="predicted"/>
<name>A0ABR8NRK3_9MICO</name>
<dbReference type="RefSeq" id="WP_191172407.1">
    <property type="nucleotide sequence ID" value="NZ_JACXZS010000009.1"/>
</dbReference>
<comment type="caution">
    <text evidence="4">The sequence shown here is derived from an EMBL/GenBank/DDBJ whole genome shotgun (WGS) entry which is preliminary data.</text>
</comment>
<reference evidence="4 5" key="1">
    <citation type="submission" date="2020-09" db="EMBL/GenBank/DDBJ databases">
        <title>Isolation and identification of active actinomycetes.</title>
        <authorList>
            <person name="Li X."/>
        </authorList>
    </citation>
    <scope>NUCLEOTIDE SEQUENCE [LARGE SCALE GENOMIC DNA]</scope>
    <source>
        <strain evidence="4 5">NEAU-LLC</strain>
    </source>
</reference>
<organism evidence="4 5">
    <name type="scientific">Microbacterium helvum</name>
    <dbReference type="NCBI Taxonomy" id="2773713"/>
    <lineage>
        <taxon>Bacteria</taxon>
        <taxon>Bacillati</taxon>
        <taxon>Actinomycetota</taxon>
        <taxon>Actinomycetes</taxon>
        <taxon>Micrococcales</taxon>
        <taxon>Microbacteriaceae</taxon>
        <taxon>Microbacterium</taxon>
    </lineage>
</organism>
<keyword evidence="5" id="KW-1185">Reference proteome</keyword>
<sequence length="429" mass="45924">MTERLLGPGDLAELDRFLAPTDRLLAERFPGDDGSRQPVHTVYVPADRYTPALPADWGAAALAAAEAQGGVATVVRELGVPEAFAADVAALVEAKLRTEPIEDLRLDFEDGYGDRGDETEDADVRRAAEQILAAVDAGVAPAFIGIRFKCFEAPTRARGIRSLDLFLATLLDAGDLPDGLVLTLPKVTTVAQVEAMAHICHRFEEHHGLTPGRLRFEVQVETPQLILGPDGTSPLATAIHVAEGRVSGLHYGTYDYSASLGISAAYQSMEHPAADHAKNVMQVAAAQTGVRLSDGSTNILPVGDDDAVRAAWRLSARLTRRSLERGYYQGWDLHPAQLVPRFVANTLFYREGLASATTRLRNYVHRIESAVMDEPATARALAAFVLRGVQCGAVTEAEVQDAAGIDLAALTALAHPKPATSLVTTEEPA</sequence>
<evidence type="ECO:0000256" key="2">
    <source>
        <dbReference type="ARBA" id="ARBA00022723"/>
    </source>
</evidence>
<dbReference type="Proteomes" id="UP000598426">
    <property type="component" value="Unassembled WGS sequence"/>
</dbReference>
<evidence type="ECO:0000256" key="1">
    <source>
        <dbReference type="ARBA" id="ARBA00001946"/>
    </source>
</evidence>
<dbReference type="SUPFAM" id="SSF51621">
    <property type="entry name" value="Phosphoenolpyruvate/pyruvate domain"/>
    <property type="match status" value="1"/>
</dbReference>
<keyword evidence="3" id="KW-0460">Magnesium</keyword>
<dbReference type="PANTHER" id="PTHR32308">
    <property type="entry name" value="LYASE BETA SUBUNIT, PUTATIVE (AFU_ORTHOLOGUE AFUA_4G13030)-RELATED"/>
    <property type="match status" value="1"/>
</dbReference>
<dbReference type="InterPro" id="IPR054255">
    <property type="entry name" value="DUF6986"/>
</dbReference>
<evidence type="ECO:0000256" key="3">
    <source>
        <dbReference type="ARBA" id="ARBA00022842"/>
    </source>
</evidence>
<dbReference type="Pfam" id="PF22484">
    <property type="entry name" value="DUF6986"/>
    <property type="match status" value="1"/>
</dbReference>
<dbReference type="Gene3D" id="3.20.20.60">
    <property type="entry name" value="Phosphoenolpyruvate-binding domains"/>
    <property type="match status" value="1"/>
</dbReference>